<dbReference type="OrthoDB" id="74835at2759"/>
<reference evidence="1 2" key="1">
    <citation type="submission" date="2013-11" db="EMBL/GenBank/DDBJ databases">
        <title>Opisthorchis viverrini - life in the bile duct.</title>
        <authorList>
            <person name="Young N.D."/>
            <person name="Nagarajan N."/>
            <person name="Lin S.J."/>
            <person name="Korhonen P.K."/>
            <person name="Jex A.R."/>
            <person name="Hall R.S."/>
            <person name="Safavi-Hemami H."/>
            <person name="Kaewkong W."/>
            <person name="Bertrand D."/>
            <person name="Gao S."/>
            <person name="Seet Q."/>
            <person name="Wongkham S."/>
            <person name="Teh B.T."/>
            <person name="Wongkham C."/>
            <person name="Intapan P.M."/>
            <person name="Maleewong W."/>
            <person name="Yang X."/>
            <person name="Hu M."/>
            <person name="Wang Z."/>
            <person name="Hofmann A."/>
            <person name="Sternberg P.W."/>
            <person name="Tan P."/>
            <person name="Wang J."/>
            <person name="Gasser R.B."/>
        </authorList>
    </citation>
    <scope>NUCLEOTIDE SEQUENCE [LARGE SCALE GENOMIC DNA]</scope>
</reference>
<dbReference type="CTD" id="20320453"/>
<dbReference type="KEGG" id="ovi:T265_06271"/>
<sequence length="73" mass="8121">MPPLPRRVIRKACQRVLESDAVMSAYVIECIARNSSNPEDEVLYKKGQPIDQFRAAANVKIALIRIGDSAHAE</sequence>
<gene>
    <name evidence="1" type="ORF">T265_06271</name>
</gene>
<dbReference type="EMBL" id="KL596746">
    <property type="protein sequence ID" value="KER26478.1"/>
    <property type="molecule type" value="Genomic_DNA"/>
</dbReference>
<evidence type="ECO:0000313" key="2">
    <source>
        <dbReference type="Proteomes" id="UP000054324"/>
    </source>
</evidence>
<dbReference type="RefSeq" id="XP_009169755.1">
    <property type="nucleotide sequence ID" value="XM_009171491.1"/>
</dbReference>
<name>A0A074ZGZ7_OPIVI</name>
<evidence type="ECO:0000313" key="1">
    <source>
        <dbReference type="EMBL" id="KER26478.1"/>
    </source>
</evidence>
<dbReference type="Proteomes" id="UP000054324">
    <property type="component" value="Unassembled WGS sequence"/>
</dbReference>
<protein>
    <submittedName>
        <fullName evidence="1">Uncharacterized protein</fullName>
    </submittedName>
</protein>
<keyword evidence="2" id="KW-1185">Reference proteome</keyword>
<organism evidence="1 2">
    <name type="scientific">Opisthorchis viverrini</name>
    <name type="common">Southeast Asian liver fluke</name>
    <dbReference type="NCBI Taxonomy" id="6198"/>
    <lineage>
        <taxon>Eukaryota</taxon>
        <taxon>Metazoa</taxon>
        <taxon>Spiralia</taxon>
        <taxon>Lophotrochozoa</taxon>
        <taxon>Platyhelminthes</taxon>
        <taxon>Trematoda</taxon>
        <taxon>Digenea</taxon>
        <taxon>Opisthorchiida</taxon>
        <taxon>Opisthorchiata</taxon>
        <taxon>Opisthorchiidae</taxon>
        <taxon>Opisthorchis</taxon>
    </lineage>
</organism>
<proteinExistence type="predicted"/>
<accession>A0A074ZGZ7</accession>
<dbReference type="AlphaFoldDB" id="A0A074ZGZ7"/>
<dbReference type="GeneID" id="20320453"/>